<protein>
    <submittedName>
        <fullName evidence="2">Uncharacterized protein</fullName>
    </submittedName>
</protein>
<feature type="non-terminal residue" evidence="2">
    <location>
        <position position="147"/>
    </location>
</feature>
<reference evidence="2" key="1">
    <citation type="submission" date="2017-07" db="EMBL/GenBank/DDBJ databases">
        <title>Taro Niue Genome Assembly and Annotation.</title>
        <authorList>
            <person name="Atibalentja N."/>
            <person name="Keating K."/>
            <person name="Fields C.J."/>
        </authorList>
    </citation>
    <scope>NUCLEOTIDE SEQUENCE</scope>
    <source>
        <strain evidence="2">Niue_2</strain>
        <tissue evidence="2">Leaf</tissue>
    </source>
</reference>
<comment type="caution">
    <text evidence="2">The sequence shown here is derived from an EMBL/GenBank/DDBJ whole genome shotgun (WGS) entry which is preliminary data.</text>
</comment>
<sequence length="147" mass="17101">MDLEPLRKGKRSFPRRISGSLNSSELTVQDQKRKVQLKRMLVEAEEERMVEEEQWWKKEEMRQVERKKVGERKQILNGVFEAGGAVEEDGGEGAAGVVEMKEERKVLKKFFAGRREKLQMSREAMSESLGHRLRQPDERGKKIAFTP</sequence>
<dbReference type="Proteomes" id="UP000652761">
    <property type="component" value="Unassembled WGS sequence"/>
</dbReference>
<feature type="region of interest" description="Disordered" evidence="1">
    <location>
        <begin position="121"/>
        <end position="147"/>
    </location>
</feature>
<feature type="region of interest" description="Disordered" evidence="1">
    <location>
        <begin position="1"/>
        <end position="25"/>
    </location>
</feature>
<keyword evidence="3" id="KW-1185">Reference proteome</keyword>
<proteinExistence type="predicted"/>
<name>A0A843U5I5_COLES</name>
<organism evidence="2 3">
    <name type="scientific">Colocasia esculenta</name>
    <name type="common">Wild taro</name>
    <name type="synonym">Arum esculentum</name>
    <dbReference type="NCBI Taxonomy" id="4460"/>
    <lineage>
        <taxon>Eukaryota</taxon>
        <taxon>Viridiplantae</taxon>
        <taxon>Streptophyta</taxon>
        <taxon>Embryophyta</taxon>
        <taxon>Tracheophyta</taxon>
        <taxon>Spermatophyta</taxon>
        <taxon>Magnoliopsida</taxon>
        <taxon>Liliopsida</taxon>
        <taxon>Araceae</taxon>
        <taxon>Aroideae</taxon>
        <taxon>Colocasieae</taxon>
        <taxon>Colocasia</taxon>
    </lineage>
</organism>
<dbReference type="AlphaFoldDB" id="A0A843U5I5"/>
<evidence type="ECO:0000313" key="3">
    <source>
        <dbReference type="Proteomes" id="UP000652761"/>
    </source>
</evidence>
<accession>A0A843U5I5</accession>
<evidence type="ECO:0000256" key="1">
    <source>
        <dbReference type="SAM" id="MobiDB-lite"/>
    </source>
</evidence>
<evidence type="ECO:0000313" key="2">
    <source>
        <dbReference type="EMBL" id="MQL77260.1"/>
    </source>
</evidence>
<gene>
    <name evidence="2" type="ORF">Taro_009665</name>
</gene>
<dbReference type="EMBL" id="NMUH01000340">
    <property type="protein sequence ID" value="MQL77260.1"/>
    <property type="molecule type" value="Genomic_DNA"/>
</dbReference>